<dbReference type="EMBL" id="JAPCID010000009">
    <property type="protein sequence ID" value="MDA0137483.1"/>
    <property type="molecule type" value="Genomic_DNA"/>
</dbReference>
<dbReference type="SUPFAM" id="SSF52540">
    <property type="entry name" value="P-loop containing nucleoside triphosphate hydrolases"/>
    <property type="match status" value="1"/>
</dbReference>
<keyword evidence="1" id="KW-0547">Nucleotide-binding</keyword>
<dbReference type="InterPro" id="IPR016032">
    <property type="entry name" value="Sig_transdc_resp-reg_C-effctor"/>
</dbReference>
<dbReference type="Proteomes" id="UP001147700">
    <property type="component" value="Unassembled WGS sequence"/>
</dbReference>
<keyword evidence="2" id="KW-0067">ATP-binding</keyword>
<evidence type="ECO:0000256" key="1">
    <source>
        <dbReference type="ARBA" id="ARBA00022741"/>
    </source>
</evidence>
<dbReference type="InterPro" id="IPR041664">
    <property type="entry name" value="AAA_16"/>
</dbReference>
<proteinExistence type="predicted"/>
<organism evidence="4 5">
    <name type="scientific">Solirubrobacter deserti</name>
    <dbReference type="NCBI Taxonomy" id="2282478"/>
    <lineage>
        <taxon>Bacteria</taxon>
        <taxon>Bacillati</taxon>
        <taxon>Actinomycetota</taxon>
        <taxon>Thermoleophilia</taxon>
        <taxon>Solirubrobacterales</taxon>
        <taxon>Solirubrobacteraceae</taxon>
        <taxon>Solirubrobacter</taxon>
    </lineage>
</organism>
<dbReference type="InterPro" id="IPR027417">
    <property type="entry name" value="P-loop_NTPase"/>
</dbReference>
<dbReference type="InterPro" id="IPR000792">
    <property type="entry name" value="Tscrpt_reg_LuxR_C"/>
</dbReference>
<dbReference type="PANTHER" id="PTHR16305:SF35">
    <property type="entry name" value="TRANSCRIPTIONAL ACTIVATOR DOMAIN"/>
    <property type="match status" value="1"/>
</dbReference>
<evidence type="ECO:0000313" key="4">
    <source>
        <dbReference type="EMBL" id="MDA0137483.1"/>
    </source>
</evidence>
<dbReference type="PROSITE" id="PS50043">
    <property type="entry name" value="HTH_LUXR_2"/>
    <property type="match status" value="1"/>
</dbReference>
<keyword evidence="5" id="KW-1185">Reference proteome</keyword>
<evidence type="ECO:0000259" key="3">
    <source>
        <dbReference type="PROSITE" id="PS50043"/>
    </source>
</evidence>
<comment type="caution">
    <text evidence="4">The sequence shown here is derived from an EMBL/GenBank/DDBJ whole genome shotgun (WGS) entry which is preliminary data.</text>
</comment>
<dbReference type="Pfam" id="PF13191">
    <property type="entry name" value="AAA_16"/>
    <property type="match status" value="1"/>
</dbReference>
<dbReference type="PRINTS" id="PR00038">
    <property type="entry name" value="HTHLUXR"/>
</dbReference>
<reference evidence="4" key="1">
    <citation type="submission" date="2022-10" db="EMBL/GenBank/DDBJ databases">
        <title>The WGS of Solirubrobacter sp. CPCC 204708.</title>
        <authorList>
            <person name="Jiang Z."/>
        </authorList>
    </citation>
    <scope>NUCLEOTIDE SEQUENCE</scope>
    <source>
        <strain evidence="4">CPCC 204708</strain>
    </source>
</reference>
<protein>
    <submittedName>
        <fullName evidence="4">LuxR C-terminal-related transcriptional regulator</fullName>
    </submittedName>
</protein>
<dbReference type="CDD" id="cd06170">
    <property type="entry name" value="LuxR_C_like"/>
    <property type="match status" value="1"/>
</dbReference>
<name>A0ABT4RG13_9ACTN</name>
<evidence type="ECO:0000256" key="2">
    <source>
        <dbReference type="ARBA" id="ARBA00022840"/>
    </source>
</evidence>
<gene>
    <name evidence="4" type="ORF">OJ962_08255</name>
</gene>
<evidence type="ECO:0000313" key="5">
    <source>
        <dbReference type="Proteomes" id="UP001147700"/>
    </source>
</evidence>
<dbReference type="SUPFAM" id="SSF46894">
    <property type="entry name" value="C-terminal effector domain of the bipartite response regulators"/>
    <property type="match status" value="1"/>
</dbReference>
<dbReference type="Gene3D" id="1.10.10.10">
    <property type="entry name" value="Winged helix-like DNA-binding domain superfamily/Winged helix DNA-binding domain"/>
    <property type="match status" value="1"/>
</dbReference>
<accession>A0ABT4RG13</accession>
<dbReference type="InterPro" id="IPR036388">
    <property type="entry name" value="WH-like_DNA-bd_sf"/>
</dbReference>
<dbReference type="SMART" id="SM00421">
    <property type="entry name" value="HTH_LUXR"/>
    <property type="match status" value="1"/>
</dbReference>
<dbReference type="PROSITE" id="PS00622">
    <property type="entry name" value="HTH_LUXR_1"/>
    <property type="match status" value="1"/>
</dbReference>
<sequence length="860" mass="91790">MGRTGELNRLNRLRGAAPGVVVSGEAGIGKSRLAREALAAAAAAGAHVEWVQATRSAAAVPLGALTGLLGAETRSTSPLDVMRSTADGLRERAGDRPIVLGVDDAQLLDPASAALVLQLVTTRTVFVLATLRSGEPVPDAIAALWKDAGAHRVELGTLDEAETGALIEAVLDGPVEQAAKRWLFESSHGNVLYIRELLVGALEGGALAARDGLWRLPEHPPLSRSLTELVNDRIAGLGDDALRALQTLALGEPLALADMIEIAGEAALIEAERDGLVVIADADGDPVRLAHPLYGEVIRATLPHLRGHELRVRLAGTLRARAPLRGRDALKLARWLLDAGEPVEPELLTDAARAANAAGDPAFAVRLAELALSAGASPRAALALARAHIDARRFASAEAVLAPLEGRLSDQDETLEYLQQRVIVLFWGLQRHDELPALLERAETWWPEPEWRRRLVFVRMHVNALDGDYARMAEASAAALEDPELDEATRRQIAPFHGRDLLYSGRTRAAYAWARRRRPRLPLRDFSDEVAFAVWVSSAVQCGYQWDELSAELPDALVEAVRADDHAGAGLAAFGLGTIALAAGRFVDAGRWLTESELHLGRHDAVDMLPIALVMRVKAEAGAGDVDTARLALERLRVTFESRAGLARDAPFFACAQAAIADAEGDREDARTLLAEAAGAVAHVPLWAAQFTHDALLVGADAAPAAATLEALREHCDAPLVEGYAAHARGRADDDPERLLAAVDCFEGVGAQRAAMLACVDAGRALLRVGAVDGARRAAARAATLHAPGHGTEPPRLEGLGDVALTPREHQLVELAAEGLTSKEIAERLVLSVRTVESHLYRAMTKLGVNDRRELSRLRP</sequence>
<dbReference type="PANTHER" id="PTHR16305">
    <property type="entry name" value="TESTICULAR SOLUBLE ADENYLYL CYCLASE"/>
    <property type="match status" value="1"/>
</dbReference>
<feature type="domain" description="HTH luxR-type" evidence="3">
    <location>
        <begin position="798"/>
        <end position="860"/>
    </location>
</feature>
<dbReference type="Pfam" id="PF00196">
    <property type="entry name" value="GerE"/>
    <property type="match status" value="1"/>
</dbReference>